<name>A0A382HZU1_9ZZZZ</name>
<evidence type="ECO:0008006" key="3">
    <source>
        <dbReference type="Google" id="ProtNLM"/>
    </source>
</evidence>
<protein>
    <recommendedName>
        <fullName evidence="3">LysM domain-containing protein</fullName>
    </recommendedName>
</protein>
<keyword evidence="1" id="KW-0472">Membrane</keyword>
<feature type="transmembrane region" description="Helical" evidence="1">
    <location>
        <begin position="12"/>
        <end position="32"/>
    </location>
</feature>
<dbReference type="CDD" id="cd00118">
    <property type="entry name" value="LysM"/>
    <property type="match status" value="1"/>
</dbReference>
<dbReference type="AlphaFoldDB" id="A0A382HZU1"/>
<organism evidence="2">
    <name type="scientific">marine metagenome</name>
    <dbReference type="NCBI Taxonomy" id="408172"/>
    <lineage>
        <taxon>unclassified sequences</taxon>
        <taxon>metagenomes</taxon>
        <taxon>ecological metagenomes</taxon>
    </lineage>
</organism>
<keyword evidence="1" id="KW-0812">Transmembrane</keyword>
<evidence type="ECO:0000256" key="1">
    <source>
        <dbReference type="SAM" id="Phobius"/>
    </source>
</evidence>
<gene>
    <name evidence="2" type="ORF">METZ01_LOCUS244987</name>
</gene>
<dbReference type="InterPro" id="IPR018392">
    <property type="entry name" value="LysM"/>
</dbReference>
<keyword evidence="1" id="KW-1133">Transmembrane helix</keyword>
<dbReference type="InterPro" id="IPR036779">
    <property type="entry name" value="LysM_dom_sf"/>
</dbReference>
<proteinExistence type="predicted"/>
<dbReference type="EMBL" id="UINC01063959">
    <property type="protein sequence ID" value="SVB92133.1"/>
    <property type="molecule type" value="Genomic_DNA"/>
</dbReference>
<reference evidence="2" key="1">
    <citation type="submission" date="2018-05" db="EMBL/GenBank/DDBJ databases">
        <authorList>
            <person name="Lanie J.A."/>
            <person name="Ng W.-L."/>
            <person name="Kazmierczak K.M."/>
            <person name="Andrzejewski T.M."/>
            <person name="Davidsen T.M."/>
            <person name="Wayne K.J."/>
            <person name="Tettelin H."/>
            <person name="Glass J.I."/>
            <person name="Rusch D."/>
            <person name="Podicherti R."/>
            <person name="Tsui H.-C.T."/>
            <person name="Winkler M.E."/>
        </authorList>
    </citation>
    <scope>NUCLEOTIDE SEQUENCE</scope>
</reference>
<accession>A0A382HZU1</accession>
<sequence>MAKAKALIKRHPAWTTLMIVVLAGVFMGAKWINSTKEDDQLMQFTFVKRGDLRITVAEGGALDSTSKLSLRCELDSGGTIVSLVDEGTYVKGPIQHRANQDNTLETIAKTYGLRAVVPNSGVHSSMAEHNAFKEAIKRANPDVNWDNLADGQTIQIPGDLLVKFEDGVLREKMLAQNKGVIDARRDLGNAIKDRELRKLETASADKQASLDT</sequence>
<evidence type="ECO:0000313" key="2">
    <source>
        <dbReference type="EMBL" id="SVB92133.1"/>
    </source>
</evidence>
<dbReference type="Gene3D" id="3.10.350.10">
    <property type="entry name" value="LysM domain"/>
    <property type="match status" value="1"/>
</dbReference>